<protein>
    <submittedName>
        <fullName evidence="5 6">Probable proteasome inhibitor isoform X1</fullName>
    </submittedName>
</protein>
<dbReference type="InterPro" id="IPR045128">
    <property type="entry name" value="PI31-like"/>
</dbReference>
<evidence type="ECO:0000256" key="2">
    <source>
        <dbReference type="ARBA" id="ARBA00022942"/>
    </source>
</evidence>
<dbReference type="GO" id="GO:0000502">
    <property type="term" value="C:proteasome complex"/>
    <property type="evidence" value="ECO:0007669"/>
    <property type="project" value="UniProtKB-KW"/>
</dbReference>
<dbReference type="Gene3D" id="3.40.1000.30">
    <property type="match status" value="1"/>
</dbReference>
<dbReference type="PANTHER" id="PTHR13266:SF1">
    <property type="entry name" value="PROTEASOME INHIBITOR PI31 SUBUNIT"/>
    <property type="match status" value="1"/>
</dbReference>
<organism evidence="4 5">
    <name type="scientific">Phoenix dactylifera</name>
    <name type="common">Date palm</name>
    <dbReference type="NCBI Taxonomy" id="42345"/>
    <lineage>
        <taxon>Eukaryota</taxon>
        <taxon>Viridiplantae</taxon>
        <taxon>Streptophyta</taxon>
        <taxon>Embryophyta</taxon>
        <taxon>Tracheophyta</taxon>
        <taxon>Spermatophyta</taxon>
        <taxon>Magnoliopsida</taxon>
        <taxon>Liliopsida</taxon>
        <taxon>Arecaceae</taxon>
        <taxon>Coryphoideae</taxon>
        <taxon>Phoeniceae</taxon>
        <taxon>Phoenix</taxon>
    </lineage>
</organism>
<sequence>MATERTVLLLIRTSRPSFRNPHGKVAFAVHASFLAAGYFLAATGKNALSDNPPIGGEEVGIEGWDEQVGSYDFLYFATEMGQKKKFLVRCTVIGEFLTIDCLNLEGQQKEPLYLSIRVKDYLSHDENQISNYGELYKDLKGLVKNLNSSILAKLEPNVGSSGEGLHGSSAESAIRIQVNNPPQNLGVKI</sequence>
<dbReference type="GO" id="GO:0043161">
    <property type="term" value="P:proteasome-mediated ubiquitin-dependent protein catabolic process"/>
    <property type="evidence" value="ECO:0007669"/>
    <property type="project" value="InterPro"/>
</dbReference>
<dbReference type="GeneID" id="103723868"/>
<evidence type="ECO:0000313" key="5">
    <source>
        <dbReference type="RefSeq" id="XP_038981839.1"/>
    </source>
</evidence>
<dbReference type="InterPro" id="IPR021625">
    <property type="entry name" value="PI31_Prot_N"/>
</dbReference>
<evidence type="ECO:0000259" key="3">
    <source>
        <dbReference type="Pfam" id="PF11566"/>
    </source>
</evidence>
<reference evidence="5 6" key="2">
    <citation type="submission" date="2025-04" db="UniProtKB">
        <authorList>
            <consortium name="RefSeq"/>
        </authorList>
    </citation>
    <scope>IDENTIFICATION</scope>
    <source>
        <tissue evidence="5 6">Young leaves</tissue>
    </source>
</reference>
<dbReference type="PANTHER" id="PTHR13266">
    <property type="entry name" value="PROTEASOME INHIBITOR"/>
    <property type="match status" value="1"/>
</dbReference>
<feature type="domain" description="PI31 proteasome regulator N-terminal" evidence="3">
    <location>
        <begin position="15"/>
        <end position="157"/>
    </location>
</feature>
<evidence type="ECO:0000313" key="4">
    <source>
        <dbReference type="Proteomes" id="UP000228380"/>
    </source>
</evidence>
<keyword evidence="2" id="KW-0647">Proteasome</keyword>
<accession>A0A8B9AF32</accession>
<evidence type="ECO:0000313" key="6">
    <source>
        <dbReference type="RefSeq" id="XP_038981840.1"/>
    </source>
</evidence>
<dbReference type="GO" id="GO:0070628">
    <property type="term" value="F:proteasome binding"/>
    <property type="evidence" value="ECO:0007669"/>
    <property type="project" value="InterPro"/>
</dbReference>
<reference evidence="4" key="1">
    <citation type="journal article" date="2019" name="Nat. Commun.">
        <title>Genome-wide association mapping of date palm fruit traits.</title>
        <authorList>
            <person name="Hazzouri K.M."/>
            <person name="Gros-Balthazard M."/>
            <person name="Flowers J.M."/>
            <person name="Copetti D."/>
            <person name="Lemansour A."/>
            <person name="Lebrun M."/>
            <person name="Masmoudi K."/>
            <person name="Ferrand S."/>
            <person name="Dhar M.I."/>
            <person name="Fresquez Z.A."/>
            <person name="Rosas U."/>
            <person name="Zhang J."/>
            <person name="Talag J."/>
            <person name="Lee S."/>
            <person name="Kudrna D."/>
            <person name="Powell R.F."/>
            <person name="Leitch I.J."/>
            <person name="Krueger R.R."/>
            <person name="Wing R.A."/>
            <person name="Amiri K.M.A."/>
            <person name="Purugganan M.D."/>
        </authorList>
    </citation>
    <scope>NUCLEOTIDE SEQUENCE [LARGE SCALE GENOMIC DNA]</scope>
    <source>
        <strain evidence="4">cv. Khalas</strain>
    </source>
</reference>
<dbReference type="RefSeq" id="XP_038981839.1">
    <property type="nucleotide sequence ID" value="XM_039125911.1"/>
</dbReference>
<comment type="similarity">
    <text evidence="1">Belongs to the proteasome inhibitor PI31 family.</text>
</comment>
<dbReference type="GO" id="GO:0004866">
    <property type="term" value="F:endopeptidase inhibitor activity"/>
    <property type="evidence" value="ECO:0007669"/>
    <property type="project" value="InterPro"/>
</dbReference>
<name>A0A8B9AF32_PHODC</name>
<evidence type="ECO:0000256" key="1">
    <source>
        <dbReference type="ARBA" id="ARBA00006405"/>
    </source>
</evidence>
<keyword evidence="4" id="KW-1185">Reference proteome</keyword>
<dbReference type="AlphaFoldDB" id="A0A8B9AF32"/>
<gene>
    <name evidence="5 6" type="primary">LOC103723868</name>
</gene>
<dbReference type="OrthoDB" id="68090at2759"/>
<dbReference type="Pfam" id="PF11566">
    <property type="entry name" value="PI31_Prot_N"/>
    <property type="match status" value="1"/>
</dbReference>
<dbReference type="RefSeq" id="XP_038981840.1">
    <property type="nucleotide sequence ID" value="XM_039125912.1"/>
</dbReference>
<dbReference type="Proteomes" id="UP000228380">
    <property type="component" value="Chromosome 4"/>
</dbReference>
<proteinExistence type="inferred from homology"/>
<dbReference type="KEGG" id="pda:103723868"/>